<reference evidence="1" key="5">
    <citation type="journal article" date="2021" name="G3 (Bethesda)">
        <title>Aegilops tauschii genome assembly Aet v5.0 features greater sequence contiguity and improved annotation.</title>
        <authorList>
            <person name="Wang L."/>
            <person name="Zhu T."/>
            <person name="Rodriguez J.C."/>
            <person name="Deal K.R."/>
            <person name="Dubcovsky J."/>
            <person name="McGuire P.E."/>
            <person name="Lux T."/>
            <person name="Spannagl M."/>
            <person name="Mayer K.F.X."/>
            <person name="Baldrich P."/>
            <person name="Meyers B.C."/>
            <person name="Huo N."/>
            <person name="Gu Y.Q."/>
            <person name="Zhou H."/>
            <person name="Devos K.M."/>
            <person name="Bennetzen J.L."/>
            <person name="Unver T."/>
            <person name="Budak H."/>
            <person name="Gulick P.J."/>
            <person name="Galiba G."/>
            <person name="Kalapos B."/>
            <person name="Nelson D.R."/>
            <person name="Li P."/>
            <person name="You F.M."/>
            <person name="Luo M.C."/>
            <person name="Dvorak J."/>
        </authorList>
    </citation>
    <scope>NUCLEOTIDE SEQUENCE [LARGE SCALE GENOMIC DNA]</scope>
    <source>
        <strain evidence="1">cv. AL8/78</strain>
    </source>
</reference>
<proteinExistence type="predicted"/>
<accession>A0A453PAC3</accession>
<reference evidence="1" key="3">
    <citation type="journal article" date="2017" name="Nature">
        <title>Genome sequence of the progenitor of the wheat D genome Aegilops tauschii.</title>
        <authorList>
            <person name="Luo M.C."/>
            <person name="Gu Y.Q."/>
            <person name="Puiu D."/>
            <person name="Wang H."/>
            <person name="Twardziok S.O."/>
            <person name="Deal K.R."/>
            <person name="Huo N."/>
            <person name="Zhu T."/>
            <person name="Wang L."/>
            <person name="Wang Y."/>
            <person name="McGuire P.E."/>
            <person name="Liu S."/>
            <person name="Long H."/>
            <person name="Ramasamy R.K."/>
            <person name="Rodriguez J.C."/>
            <person name="Van S.L."/>
            <person name="Yuan L."/>
            <person name="Wang Z."/>
            <person name="Xia Z."/>
            <person name="Xiao L."/>
            <person name="Anderson O.D."/>
            <person name="Ouyang S."/>
            <person name="Liang Y."/>
            <person name="Zimin A.V."/>
            <person name="Pertea G."/>
            <person name="Qi P."/>
            <person name="Bennetzen J.L."/>
            <person name="Dai X."/>
            <person name="Dawson M.W."/>
            <person name="Muller H.G."/>
            <person name="Kugler K."/>
            <person name="Rivarola-Duarte L."/>
            <person name="Spannagl M."/>
            <person name="Mayer K.F.X."/>
            <person name="Lu F.H."/>
            <person name="Bevan M.W."/>
            <person name="Leroy P."/>
            <person name="Li P."/>
            <person name="You F.M."/>
            <person name="Sun Q."/>
            <person name="Liu Z."/>
            <person name="Lyons E."/>
            <person name="Wicker T."/>
            <person name="Salzberg S.L."/>
            <person name="Devos K.M."/>
            <person name="Dvorak J."/>
        </authorList>
    </citation>
    <scope>NUCLEOTIDE SEQUENCE [LARGE SCALE GENOMIC DNA]</scope>
    <source>
        <strain evidence="1">cv. AL8/78</strain>
    </source>
</reference>
<protein>
    <submittedName>
        <fullName evidence="1">Uncharacterized protein</fullName>
    </submittedName>
</protein>
<name>A0A453PAC3_AEGTS</name>
<evidence type="ECO:0000313" key="2">
    <source>
        <dbReference type="Proteomes" id="UP000015105"/>
    </source>
</evidence>
<evidence type="ECO:0000313" key="1">
    <source>
        <dbReference type="EnsemblPlants" id="AET6Gv20669300.2"/>
    </source>
</evidence>
<reference evidence="1" key="4">
    <citation type="submission" date="2019-03" db="UniProtKB">
        <authorList>
            <consortium name="EnsemblPlants"/>
        </authorList>
    </citation>
    <scope>IDENTIFICATION</scope>
</reference>
<sequence length="299" mass="32088">CCNMRSMDYHMSRKPRDQQHKSCRSRALVLLIVVATNTATFLLFSNASYEVDNGSGEHDRSVPFWNSGNITDYALAASHDKLMHLHDHLATANSLVETLLGLKATASDMAAARDEQKHVGVDGLWQWELTGTWGPISCSRQWGKRAAISRTSWSAIWTTSPVASVRPMSSLHSGSCSRAASHCHDGDAGHAARQGMLSPHHCRRACGPRRQTPASCGTRTRARTTPALLTAARPRVPTTAKTASTCSAAGRRAGGCATTVHSHTPSTRCLRQSQMAQCASGSTLGVGQARSLRGCRSVG</sequence>
<dbReference type="Proteomes" id="UP000015105">
    <property type="component" value="Chromosome 6D"/>
</dbReference>
<keyword evidence="2" id="KW-1185">Reference proteome</keyword>
<reference evidence="2" key="2">
    <citation type="journal article" date="2017" name="Nat. Plants">
        <title>The Aegilops tauschii genome reveals multiple impacts of transposons.</title>
        <authorList>
            <person name="Zhao G."/>
            <person name="Zou C."/>
            <person name="Li K."/>
            <person name="Wang K."/>
            <person name="Li T."/>
            <person name="Gao L."/>
            <person name="Zhang X."/>
            <person name="Wang H."/>
            <person name="Yang Z."/>
            <person name="Liu X."/>
            <person name="Jiang W."/>
            <person name="Mao L."/>
            <person name="Kong X."/>
            <person name="Jiao Y."/>
            <person name="Jia J."/>
        </authorList>
    </citation>
    <scope>NUCLEOTIDE SEQUENCE [LARGE SCALE GENOMIC DNA]</scope>
    <source>
        <strain evidence="2">cv. AL8/78</strain>
    </source>
</reference>
<dbReference type="AlphaFoldDB" id="A0A453PAC3"/>
<reference evidence="2" key="1">
    <citation type="journal article" date="2014" name="Science">
        <title>Ancient hybridizations among the ancestral genomes of bread wheat.</title>
        <authorList>
            <consortium name="International Wheat Genome Sequencing Consortium,"/>
            <person name="Marcussen T."/>
            <person name="Sandve S.R."/>
            <person name="Heier L."/>
            <person name="Spannagl M."/>
            <person name="Pfeifer M."/>
            <person name="Jakobsen K.S."/>
            <person name="Wulff B.B."/>
            <person name="Steuernagel B."/>
            <person name="Mayer K.F."/>
            <person name="Olsen O.A."/>
        </authorList>
    </citation>
    <scope>NUCLEOTIDE SEQUENCE [LARGE SCALE GENOMIC DNA]</scope>
    <source>
        <strain evidence="2">cv. AL8/78</strain>
    </source>
</reference>
<dbReference type="EnsemblPlants" id="AET6Gv20669300.2">
    <property type="protein sequence ID" value="AET6Gv20669300.2"/>
    <property type="gene ID" value="AET6Gv20669300"/>
</dbReference>
<organism evidence="1 2">
    <name type="scientific">Aegilops tauschii subsp. strangulata</name>
    <name type="common">Goatgrass</name>
    <dbReference type="NCBI Taxonomy" id="200361"/>
    <lineage>
        <taxon>Eukaryota</taxon>
        <taxon>Viridiplantae</taxon>
        <taxon>Streptophyta</taxon>
        <taxon>Embryophyta</taxon>
        <taxon>Tracheophyta</taxon>
        <taxon>Spermatophyta</taxon>
        <taxon>Magnoliopsida</taxon>
        <taxon>Liliopsida</taxon>
        <taxon>Poales</taxon>
        <taxon>Poaceae</taxon>
        <taxon>BOP clade</taxon>
        <taxon>Pooideae</taxon>
        <taxon>Triticodae</taxon>
        <taxon>Triticeae</taxon>
        <taxon>Triticinae</taxon>
        <taxon>Aegilops</taxon>
    </lineage>
</organism>
<dbReference type="Gramene" id="AET6Gv20669300.2">
    <property type="protein sequence ID" value="AET6Gv20669300.2"/>
    <property type="gene ID" value="AET6Gv20669300"/>
</dbReference>